<dbReference type="RefSeq" id="WP_037974445.1">
    <property type="nucleotide sequence ID" value="NZ_CALIAO010000046.1"/>
</dbReference>
<evidence type="ECO:0000256" key="2">
    <source>
        <dbReference type="ARBA" id="ARBA00022730"/>
    </source>
</evidence>
<keyword evidence="9" id="KW-1185">Reference proteome</keyword>
<evidence type="ECO:0000313" key="8">
    <source>
        <dbReference type="EMBL" id="KEJ93098.1"/>
    </source>
</evidence>
<evidence type="ECO:0000256" key="4">
    <source>
        <dbReference type="ARBA" id="ARBA00022980"/>
    </source>
</evidence>
<keyword evidence="4 6" id="KW-0689">Ribosomal protein</keyword>
<dbReference type="InterPro" id="IPR013025">
    <property type="entry name" value="Ribosomal_uL23-like"/>
</dbReference>
<dbReference type="FunFam" id="3.30.70.330:FF:000001">
    <property type="entry name" value="50S ribosomal protein L23"/>
    <property type="match status" value="1"/>
</dbReference>
<name>A0A073IRY7_9BACT</name>
<keyword evidence="5 6" id="KW-0687">Ribonucleoprotein</keyword>
<proteinExistence type="inferred from homology"/>
<evidence type="ECO:0000256" key="1">
    <source>
        <dbReference type="ARBA" id="ARBA00006700"/>
    </source>
</evidence>
<comment type="caution">
    <text evidence="8">The sequence shown here is derived from an EMBL/GenBank/DDBJ whole genome shotgun (WGS) entry which is preliminary data.</text>
</comment>
<protein>
    <recommendedName>
        <fullName evidence="6">Large ribosomal subunit protein uL23</fullName>
    </recommendedName>
</protein>
<evidence type="ECO:0000256" key="3">
    <source>
        <dbReference type="ARBA" id="ARBA00022884"/>
    </source>
</evidence>
<dbReference type="GeneID" id="90982762"/>
<dbReference type="InterPro" id="IPR001014">
    <property type="entry name" value="Ribosomal_uL23_CS"/>
</dbReference>
<dbReference type="AlphaFoldDB" id="A0A073IRY7"/>
<dbReference type="InterPro" id="IPR012677">
    <property type="entry name" value="Nucleotide-bd_a/b_plait_sf"/>
</dbReference>
<dbReference type="eggNOG" id="COG0089">
    <property type="taxonomic scope" value="Bacteria"/>
</dbReference>
<dbReference type="HAMAP" id="MF_01369_B">
    <property type="entry name" value="Ribosomal_uL23_B"/>
    <property type="match status" value="1"/>
</dbReference>
<organism evidence="8 9">
    <name type="scientific">Synergistes jonesii</name>
    <dbReference type="NCBI Taxonomy" id="2754"/>
    <lineage>
        <taxon>Bacteria</taxon>
        <taxon>Thermotogati</taxon>
        <taxon>Synergistota</taxon>
        <taxon>Synergistia</taxon>
        <taxon>Synergistales</taxon>
        <taxon>Synergistaceae</taxon>
        <taxon>Synergistes</taxon>
    </lineage>
</organism>
<dbReference type="NCBIfam" id="NF004363">
    <property type="entry name" value="PRK05738.2-4"/>
    <property type="match status" value="1"/>
</dbReference>
<evidence type="ECO:0000256" key="6">
    <source>
        <dbReference type="HAMAP-Rule" id="MF_01369"/>
    </source>
</evidence>
<keyword evidence="2 6" id="KW-0699">rRNA-binding</keyword>
<dbReference type="GO" id="GO:0003735">
    <property type="term" value="F:structural constituent of ribosome"/>
    <property type="evidence" value="ECO:0007669"/>
    <property type="project" value="InterPro"/>
</dbReference>
<dbReference type="GO" id="GO:0005840">
    <property type="term" value="C:ribosome"/>
    <property type="evidence" value="ECO:0007669"/>
    <property type="project" value="UniProtKB-KW"/>
</dbReference>
<dbReference type="EMBL" id="JMKI01000006">
    <property type="protein sequence ID" value="KEJ93098.1"/>
    <property type="molecule type" value="Genomic_DNA"/>
</dbReference>
<gene>
    <name evidence="6" type="primary">rplW</name>
    <name evidence="8" type="ORF">EH55_12385</name>
</gene>
<reference evidence="8 9" key="1">
    <citation type="submission" date="2014-04" db="EMBL/GenBank/DDBJ databases">
        <title>Draft Genome Sequence of Synergistes jonesii.</title>
        <authorList>
            <person name="Coil D.A."/>
            <person name="Eisen J.A."/>
            <person name="Holland-Moritz H.E."/>
        </authorList>
    </citation>
    <scope>NUCLEOTIDE SEQUENCE [LARGE SCALE GENOMIC DNA]</scope>
    <source>
        <strain evidence="8 9">78-1</strain>
    </source>
</reference>
<dbReference type="STRING" id="2754.EH55_12385"/>
<dbReference type="PATRIC" id="fig|2754.20.peg.467"/>
<dbReference type="NCBIfam" id="NF004366">
    <property type="entry name" value="PRK05738.3-2"/>
    <property type="match status" value="1"/>
</dbReference>
<dbReference type="Pfam" id="PF00276">
    <property type="entry name" value="Ribosomal_L23"/>
    <property type="match status" value="1"/>
</dbReference>
<comment type="function">
    <text evidence="6">One of the early assembly proteins it binds 23S rRNA. One of the proteins that surrounds the polypeptide exit tunnel on the outside of the ribosome. Forms the main docking site for trigger factor binding to the ribosome.</text>
</comment>
<dbReference type="GO" id="GO:0019843">
    <property type="term" value="F:rRNA binding"/>
    <property type="evidence" value="ECO:0007669"/>
    <property type="project" value="UniProtKB-UniRule"/>
</dbReference>
<comment type="subunit">
    <text evidence="6">Part of the 50S ribosomal subunit. Contacts protein L29, and trigger factor when it is bound to the ribosome.</text>
</comment>
<dbReference type="PROSITE" id="PS00050">
    <property type="entry name" value="RIBOSOMAL_L23"/>
    <property type="match status" value="1"/>
</dbReference>
<dbReference type="GO" id="GO:0006412">
    <property type="term" value="P:translation"/>
    <property type="evidence" value="ECO:0007669"/>
    <property type="project" value="UniProtKB-UniRule"/>
</dbReference>
<evidence type="ECO:0000256" key="7">
    <source>
        <dbReference type="RuleBase" id="RU003934"/>
    </source>
</evidence>
<dbReference type="InterPro" id="IPR012678">
    <property type="entry name" value="Ribosomal_uL23/eL15/eS24_sf"/>
</dbReference>
<dbReference type="Gene3D" id="3.30.70.330">
    <property type="match status" value="1"/>
</dbReference>
<accession>A0A073IRY7</accession>
<evidence type="ECO:0000313" key="9">
    <source>
        <dbReference type="Proteomes" id="UP000027665"/>
    </source>
</evidence>
<dbReference type="PANTHER" id="PTHR11620">
    <property type="entry name" value="60S RIBOSOMAL PROTEIN L23A"/>
    <property type="match status" value="1"/>
</dbReference>
<keyword evidence="3 6" id="KW-0694">RNA-binding</keyword>
<sequence length="98" mass="11128">MNAISYDIIVRPIITEKTSRQMELGQYTFEVLPKANKIEIRKAVEEVFKVKVVRVNTIQVRSKPKRMGAFLGRSRSWKKAVVTLAKGEKIAFFEGASA</sequence>
<dbReference type="SUPFAM" id="SSF54189">
    <property type="entry name" value="Ribosomal proteins S24e, L23 and L15e"/>
    <property type="match status" value="1"/>
</dbReference>
<comment type="similarity">
    <text evidence="1 6 7">Belongs to the universal ribosomal protein uL23 family.</text>
</comment>
<dbReference type="Proteomes" id="UP000027665">
    <property type="component" value="Unassembled WGS sequence"/>
</dbReference>
<dbReference type="GO" id="GO:1990904">
    <property type="term" value="C:ribonucleoprotein complex"/>
    <property type="evidence" value="ECO:0007669"/>
    <property type="project" value="UniProtKB-KW"/>
</dbReference>
<evidence type="ECO:0000256" key="5">
    <source>
        <dbReference type="ARBA" id="ARBA00023274"/>
    </source>
</evidence>
<dbReference type="OrthoDB" id="9793353at2"/>